<proteinExistence type="predicted"/>
<comment type="caution">
    <text evidence="1">The sequence shown here is derived from an EMBL/GenBank/DDBJ whole genome shotgun (WGS) entry which is preliminary data.</text>
</comment>
<sequence length="786" mass="85581">MMYEAAAADPALEARGKELAKMLDARQVGADAATALFEPINTFNAQNQLIDVGPGNGHEYVPPGSGDLRGPCPGLNAFANHNEYNRLIALIFHRDLIDFIPHSGYATVQQYIDATVKVVVWALALHLHEPSPQFVQSLNTTHPNRIATAVSDVALLGYGILIIVPNRLYAVAPTAFRRFAGPSGGPHMADSQDEPLLNEGEASMQKGRPFRRLKRRFLVLMLFFGTASLLFWVFGSTGLGRPLKDTPTNGSDGELVVTLPGYGTFQGTHVVANLLKTTTFSTPVDAWLGVDYSTQPVGEGRFKPVTWPAAFEGIKDATAYGPACWQNVYGSMLQSEACLNLNVFRPSGVPMDQKLPIFVFLHGGAFVGGTGKSFDGAAFVAKSEQPLMVVTVQYRLGALGNIPSKLMEEEDGLNLGVRDQRQMLEFVQKYAEYFGGDKDQVTLGGLSAGGHSVGIHLFHNYGEDTGKPLFSRAILASGSPTARAFPGVDYPLYQRQFAEFMDYVNCPTTPNDAALACLRNAEVDDIQFISSAMYSNSEYNITWPWQPVSPGPLLEKRGSTSGEDGTFFKIPILISSATDDGSSFAPQNLRTNAEFVAFWKNLAPGLTAEDLEDLQRLYPDPTTYGAQSPFLPVTNNFISPQFQRISAAYGDYSYICPVQDTASRLAAAGAPVYKARFNTPNWSPTYLGVPHASDASYFNGQAGTQYPEIADIYSSYYASFVVSGDPNTYAVAGAAKWETYSGTTGNHLVINPPEQGGPKMEEEAEGIRIEQCAWWRDEARAKRLNK</sequence>
<evidence type="ECO:0000313" key="2">
    <source>
        <dbReference type="Proteomes" id="UP000799754"/>
    </source>
</evidence>
<keyword evidence="2" id="KW-1185">Reference proteome</keyword>
<dbReference type="EMBL" id="MU006710">
    <property type="protein sequence ID" value="KAF2629464.1"/>
    <property type="molecule type" value="Genomic_DNA"/>
</dbReference>
<accession>A0ACB6S5Y2</accession>
<evidence type="ECO:0000313" key="1">
    <source>
        <dbReference type="EMBL" id="KAF2629464.1"/>
    </source>
</evidence>
<organism evidence="1 2">
    <name type="scientific">Macroventuria anomochaeta</name>
    <dbReference type="NCBI Taxonomy" id="301207"/>
    <lineage>
        <taxon>Eukaryota</taxon>
        <taxon>Fungi</taxon>
        <taxon>Dikarya</taxon>
        <taxon>Ascomycota</taxon>
        <taxon>Pezizomycotina</taxon>
        <taxon>Dothideomycetes</taxon>
        <taxon>Pleosporomycetidae</taxon>
        <taxon>Pleosporales</taxon>
        <taxon>Pleosporineae</taxon>
        <taxon>Didymellaceae</taxon>
        <taxon>Macroventuria</taxon>
    </lineage>
</organism>
<name>A0ACB6S5Y2_9PLEO</name>
<reference evidence="1" key="1">
    <citation type="journal article" date="2020" name="Stud. Mycol.">
        <title>101 Dothideomycetes genomes: a test case for predicting lifestyles and emergence of pathogens.</title>
        <authorList>
            <person name="Haridas S."/>
            <person name="Albert R."/>
            <person name="Binder M."/>
            <person name="Bloem J."/>
            <person name="Labutti K."/>
            <person name="Salamov A."/>
            <person name="Andreopoulos B."/>
            <person name="Baker S."/>
            <person name="Barry K."/>
            <person name="Bills G."/>
            <person name="Bluhm B."/>
            <person name="Cannon C."/>
            <person name="Castanera R."/>
            <person name="Culley D."/>
            <person name="Daum C."/>
            <person name="Ezra D."/>
            <person name="Gonzalez J."/>
            <person name="Henrissat B."/>
            <person name="Kuo A."/>
            <person name="Liang C."/>
            <person name="Lipzen A."/>
            <person name="Lutzoni F."/>
            <person name="Magnuson J."/>
            <person name="Mondo S."/>
            <person name="Nolan M."/>
            <person name="Ohm R."/>
            <person name="Pangilinan J."/>
            <person name="Park H.-J."/>
            <person name="Ramirez L."/>
            <person name="Alfaro M."/>
            <person name="Sun H."/>
            <person name="Tritt A."/>
            <person name="Yoshinaga Y."/>
            <person name="Zwiers L.-H."/>
            <person name="Turgeon B."/>
            <person name="Goodwin S."/>
            <person name="Spatafora J."/>
            <person name="Crous P."/>
            <person name="Grigoriev I."/>
        </authorList>
    </citation>
    <scope>NUCLEOTIDE SEQUENCE</scope>
    <source>
        <strain evidence="1">CBS 525.71</strain>
    </source>
</reference>
<protein>
    <submittedName>
        <fullName evidence="1">Alpha/beta-hydrolase</fullName>
    </submittedName>
</protein>
<dbReference type="Proteomes" id="UP000799754">
    <property type="component" value="Unassembled WGS sequence"/>
</dbReference>
<gene>
    <name evidence="1" type="ORF">BU25DRAFT_490022</name>
</gene>